<proteinExistence type="predicted"/>
<evidence type="ECO:0000313" key="1">
    <source>
        <dbReference type="EMBL" id="KAH3770180.1"/>
    </source>
</evidence>
<evidence type="ECO:0008006" key="3">
    <source>
        <dbReference type="Google" id="ProtNLM"/>
    </source>
</evidence>
<accession>A0A9D4IDR6</accession>
<dbReference type="Proteomes" id="UP000828390">
    <property type="component" value="Unassembled WGS sequence"/>
</dbReference>
<name>A0A9D4IDR6_DREPO</name>
<dbReference type="AlphaFoldDB" id="A0A9D4IDR6"/>
<comment type="caution">
    <text evidence="1">The sequence shown here is derived from an EMBL/GenBank/DDBJ whole genome shotgun (WGS) entry which is preliminary data.</text>
</comment>
<protein>
    <recommendedName>
        <fullName evidence="3">VWFC domain-containing protein</fullName>
    </recommendedName>
</protein>
<gene>
    <name evidence="1" type="ORF">DPMN_171463</name>
</gene>
<reference evidence="1" key="1">
    <citation type="journal article" date="2019" name="bioRxiv">
        <title>The Genome of the Zebra Mussel, Dreissena polymorpha: A Resource for Invasive Species Research.</title>
        <authorList>
            <person name="McCartney M.A."/>
            <person name="Auch B."/>
            <person name="Kono T."/>
            <person name="Mallez S."/>
            <person name="Zhang Y."/>
            <person name="Obille A."/>
            <person name="Becker A."/>
            <person name="Abrahante J.E."/>
            <person name="Garbe J."/>
            <person name="Badalamenti J.P."/>
            <person name="Herman A."/>
            <person name="Mangelson H."/>
            <person name="Liachko I."/>
            <person name="Sullivan S."/>
            <person name="Sone E.D."/>
            <person name="Koren S."/>
            <person name="Silverstein K.A.T."/>
            <person name="Beckman K.B."/>
            <person name="Gohl D.M."/>
        </authorList>
    </citation>
    <scope>NUCLEOTIDE SEQUENCE</scope>
    <source>
        <strain evidence="1">Duluth1</strain>
        <tissue evidence="1">Whole animal</tissue>
    </source>
</reference>
<reference evidence="1" key="2">
    <citation type="submission" date="2020-11" db="EMBL/GenBank/DDBJ databases">
        <authorList>
            <person name="McCartney M.A."/>
            <person name="Auch B."/>
            <person name="Kono T."/>
            <person name="Mallez S."/>
            <person name="Becker A."/>
            <person name="Gohl D.M."/>
            <person name="Silverstein K.A.T."/>
            <person name="Koren S."/>
            <person name="Bechman K.B."/>
            <person name="Herman A."/>
            <person name="Abrahante J.E."/>
            <person name="Garbe J."/>
        </authorList>
    </citation>
    <scope>NUCLEOTIDE SEQUENCE</scope>
    <source>
        <strain evidence="1">Duluth1</strain>
        <tissue evidence="1">Whole animal</tissue>
    </source>
</reference>
<keyword evidence="2" id="KW-1185">Reference proteome</keyword>
<evidence type="ECO:0000313" key="2">
    <source>
        <dbReference type="Proteomes" id="UP000828390"/>
    </source>
</evidence>
<sequence>MYNGQAFHQGDTWQIACDTLCTCENAVYGYYRCVSSCPQYTNISSTCQIVKKAGDCCSKVECQPGTGTFLSSTGNLQTIGGGGMIEVTGQLTSTLPSGGTPSPGTGGTSYVAPSLRQQLNPRSDMGGWL</sequence>
<organism evidence="1 2">
    <name type="scientific">Dreissena polymorpha</name>
    <name type="common">Zebra mussel</name>
    <name type="synonym">Mytilus polymorpha</name>
    <dbReference type="NCBI Taxonomy" id="45954"/>
    <lineage>
        <taxon>Eukaryota</taxon>
        <taxon>Metazoa</taxon>
        <taxon>Spiralia</taxon>
        <taxon>Lophotrochozoa</taxon>
        <taxon>Mollusca</taxon>
        <taxon>Bivalvia</taxon>
        <taxon>Autobranchia</taxon>
        <taxon>Heteroconchia</taxon>
        <taxon>Euheterodonta</taxon>
        <taxon>Imparidentia</taxon>
        <taxon>Neoheterodontei</taxon>
        <taxon>Myida</taxon>
        <taxon>Dreissenoidea</taxon>
        <taxon>Dreissenidae</taxon>
        <taxon>Dreissena</taxon>
    </lineage>
</organism>
<dbReference type="EMBL" id="JAIWYP010000009">
    <property type="protein sequence ID" value="KAH3770180.1"/>
    <property type="molecule type" value="Genomic_DNA"/>
</dbReference>